<dbReference type="GeneID" id="5700834"/>
<dbReference type="PANTHER" id="PTHR32083">
    <property type="entry name" value="CILIA AND FLAGELLA-ASSOCIATED PROTEIN 58-RELATED"/>
    <property type="match status" value="1"/>
</dbReference>
<proteinExistence type="predicted"/>
<protein>
    <submittedName>
        <fullName evidence="1">Coiled-coil protein</fullName>
    </submittedName>
</protein>
<dbReference type="HOGENOM" id="CLU_006364_0_0_1"/>
<reference evidence="1 2" key="1">
    <citation type="journal article" date="2007" name="Science">
        <title>Genomic minimalism in the early diverging intestinal parasite Giardia lamblia.</title>
        <authorList>
            <person name="Morrison H.G."/>
            <person name="McArthur A.G."/>
            <person name="Gillin F.D."/>
            <person name="Aley S.B."/>
            <person name="Adam R.D."/>
            <person name="Olsen G.J."/>
            <person name="Best A.A."/>
            <person name="Cande W.Z."/>
            <person name="Chen F."/>
            <person name="Cipriano M.J."/>
            <person name="Davids B.J."/>
            <person name="Dawson S.C."/>
            <person name="Elmendorf H.G."/>
            <person name="Hehl A.B."/>
            <person name="Holder M.E."/>
            <person name="Huse S.M."/>
            <person name="Kim U.U."/>
            <person name="Lasek-Nesselquist E."/>
            <person name="Manning G."/>
            <person name="Nigam A."/>
            <person name="Nixon J.E."/>
            <person name="Palm D."/>
            <person name="Passamaneck N.E."/>
            <person name="Prabhu A."/>
            <person name="Reich C.I."/>
            <person name="Reiner D.S."/>
            <person name="Samuelson J."/>
            <person name="Svard S.G."/>
            <person name="Sogin M.L."/>
        </authorList>
    </citation>
    <scope>NUCLEOTIDE SEQUENCE [LARGE SCALE GENOMIC DNA]</scope>
    <source>
        <strain evidence="1 2">WB C6</strain>
    </source>
</reference>
<organism evidence="1 2">
    <name type="scientific">Giardia intestinalis (strain ATCC 50803 / WB clone C6)</name>
    <name type="common">Giardia lamblia</name>
    <dbReference type="NCBI Taxonomy" id="184922"/>
    <lineage>
        <taxon>Eukaryota</taxon>
        <taxon>Metamonada</taxon>
        <taxon>Diplomonadida</taxon>
        <taxon>Hexamitidae</taxon>
        <taxon>Giardiinae</taxon>
        <taxon>Giardia</taxon>
    </lineage>
</organism>
<evidence type="ECO:0000313" key="2">
    <source>
        <dbReference type="Proteomes" id="UP000001548"/>
    </source>
</evidence>
<dbReference type="VEuPathDB" id="GiardiaDB:GL50803_3409"/>
<evidence type="ECO:0000313" key="1">
    <source>
        <dbReference type="EMBL" id="KAE8301355.1"/>
    </source>
</evidence>
<dbReference type="RefSeq" id="XP_001707925.1">
    <property type="nucleotide sequence ID" value="XM_001707873.1"/>
</dbReference>
<dbReference type="KEGG" id="gla:GL50803_003409"/>
<dbReference type="Pfam" id="PF21771">
    <property type="entry name" value="CFAP58_CC"/>
    <property type="match status" value="1"/>
</dbReference>
<dbReference type="Proteomes" id="UP000001548">
    <property type="component" value="Unassembled WGS sequence"/>
</dbReference>
<dbReference type="SUPFAM" id="SSF57997">
    <property type="entry name" value="Tropomyosin"/>
    <property type="match status" value="1"/>
</dbReference>
<comment type="caution">
    <text evidence="1">The sequence shown here is derived from an EMBL/GenBank/DDBJ whole genome shotgun (WGS) entry which is preliminary data.</text>
</comment>
<name>A8BCK3_GIAIC</name>
<dbReference type="GO" id="GO:0005856">
    <property type="term" value="C:cytoskeleton"/>
    <property type="evidence" value="ECO:0000318"/>
    <property type="project" value="GO_Central"/>
</dbReference>
<dbReference type="EMBL" id="AACB03000005">
    <property type="protein sequence ID" value="KAE8301355.1"/>
    <property type="molecule type" value="Genomic_DNA"/>
</dbReference>
<dbReference type="STRING" id="184922.A8BCK3"/>
<dbReference type="OMA" id="CQDDMRL"/>
<dbReference type="AlphaFoldDB" id="A8BCK3"/>
<keyword evidence="2" id="KW-1185">Reference proteome</keyword>
<dbReference type="InterPro" id="IPR049270">
    <property type="entry name" value="CFAP58_CC"/>
</dbReference>
<dbReference type="PANTHER" id="PTHR32083:SF0">
    <property type="entry name" value="CILIA AND FLAGELLA-ASSOCIATED PROTEIN 58"/>
    <property type="match status" value="1"/>
</dbReference>
<dbReference type="Gene3D" id="1.20.5.340">
    <property type="match status" value="1"/>
</dbReference>
<sequence>MADNPDPIQIDEKALAAYDLAIDDAAFAAIERDFHEVLAELVGDSSLDLFRTEYEKLHTALRKSHENEKLLVQRVRELAQNLSINNQKIKTALRLSKEDQSTISSLKAEIDKAWKIVDLAREKEGVQTEQIDKLRAEVQSLRGMIDTATAGTNVGVPEEQNIEDLLRAKAVLQQEYENRGKRISLLREELNQHLDRIKQLESEKVSSELRVRALKEQVAQHRSEAARELQRREHLDRELASLRLKCENLERDIANKEQDVNHLKTELTKAETRSGQEYEELQKTKATISSLQDKIHKLKADLSEANRQSTNLQSSNAEKETQIQQHLQEAAQARAEAAKAQKTLTSLQSKLDSLEIAKHNTEEKVEQLKGQLTQAEQELKQLKHENNEIGREHDQLSREAQLVGKSLHVAQVSIADKDDLLKRMENQAKNYEQEILSFRNESQKQRKIIFSLEKEREMFSQKSTEAQQKYLQAVQEIRVRDLAISDLQKRVSDADVKLKQQQALYESVRSDRNLYSKSLVEAQDEVSELRRKFRVLSHVIDQLKSEIQTKDESLLKEHFAHKSALKEKDSTVQELERTRQQVREAEEALAIQRTEIAKLNCIITESDMERDRQMKEYRIVVSERDILGTQLIRRNDELSLLYERVRVQQATLAKGEKQYSDRIEDIRLLRAKITDLRRQIVSLRRQAASIEPYKKELYRLQRDLLDERAKTRALSQELQLPVNIHRWRSLEGSDPAAYELIKKTQYLQRRLIQKSEECSTKNLELEEKEKLYNDLKKVLSRQPGSEVLEKLSAYQDALKTKTRQLQTLSSELAMYQSQSSEYKDSIERLTRDLQDMKRKYFSLKKKEYEQMLRDGTATEGGINGFRPANSGSGPASRMVGGGFSVTHDGRSGAAPGEQEP</sequence>
<gene>
    <name evidence="1" type="ORF">GL50803_003409</name>
</gene>
<accession>A8BCK3</accession>